<dbReference type="Proteomes" id="UP000011715">
    <property type="component" value="Unassembled WGS sequence"/>
</dbReference>
<gene>
    <name evidence="1" type="ORF">MAPG_09640</name>
</gene>
<dbReference type="STRING" id="644358.A0A0C4EAH0"/>
<dbReference type="VEuPathDB" id="FungiDB:MAPG_09640"/>
<protein>
    <submittedName>
        <fullName evidence="1 2">Uncharacterized protein</fullName>
    </submittedName>
</protein>
<reference evidence="1" key="3">
    <citation type="submission" date="2011-03" db="EMBL/GenBank/DDBJ databases">
        <title>Annotation of Magnaporthe poae ATCC 64411.</title>
        <authorList>
            <person name="Ma L.-J."/>
            <person name="Dead R."/>
            <person name="Young S.K."/>
            <person name="Zeng Q."/>
            <person name="Gargeya S."/>
            <person name="Fitzgerald M."/>
            <person name="Haas B."/>
            <person name="Abouelleil A."/>
            <person name="Alvarado L."/>
            <person name="Arachchi H.M."/>
            <person name="Berlin A."/>
            <person name="Brown A."/>
            <person name="Chapman S.B."/>
            <person name="Chen Z."/>
            <person name="Dunbar C."/>
            <person name="Freedman E."/>
            <person name="Gearin G."/>
            <person name="Gellesch M."/>
            <person name="Goldberg J."/>
            <person name="Griggs A."/>
            <person name="Gujja S."/>
            <person name="Heiman D."/>
            <person name="Howarth C."/>
            <person name="Larson L."/>
            <person name="Lui A."/>
            <person name="MacDonald P.J.P."/>
            <person name="Mehta T."/>
            <person name="Montmayeur A."/>
            <person name="Murphy C."/>
            <person name="Neiman D."/>
            <person name="Pearson M."/>
            <person name="Priest M."/>
            <person name="Roberts A."/>
            <person name="Saif S."/>
            <person name="Shea T."/>
            <person name="Shenoy N."/>
            <person name="Sisk P."/>
            <person name="Stolte C."/>
            <person name="Sykes S."/>
            <person name="Yandava C."/>
            <person name="Wortman J."/>
            <person name="Nusbaum C."/>
            <person name="Birren B."/>
        </authorList>
    </citation>
    <scope>NUCLEOTIDE SEQUENCE</scope>
    <source>
        <strain evidence="1">ATCC 64411</strain>
    </source>
</reference>
<dbReference type="EnsemblFungi" id="MAPG_09640T0">
    <property type="protein sequence ID" value="MAPG_09640T0"/>
    <property type="gene ID" value="MAPG_09640"/>
</dbReference>
<reference evidence="2" key="4">
    <citation type="journal article" date="2015" name="G3 (Bethesda)">
        <title>Genome sequences of three phytopathogenic species of the Magnaporthaceae family of fungi.</title>
        <authorList>
            <person name="Okagaki L.H."/>
            <person name="Nunes C.C."/>
            <person name="Sailsbery J."/>
            <person name="Clay B."/>
            <person name="Brown D."/>
            <person name="John T."/>
            <person name="Oh Y."/>
            <person name="Young N."/>
            <person name="Fitzgerald M."/>
            <person name="Haas B.J."/>
            <person name="Zeng Q."/>
            <person name="Young S."/>
            <person name="Adiconis X."/>
            <person name="Fan L."/>
            <person name="Levin J.Z."/>
            <person name="Mitchell T.K."/>
            <person name="Okubara P.A."/>
            <person name="Farman M.L."/>
            <person name="Kohn L.M."/>
            <person name="Birren B."/>
            <person name="Ma L.-J."/>
            <person name="Dean R.A."/>
        </authorList>
    </citation>
    <scope>NUCLEOTIDE SEQUENCE</scope>
    <source>
        <strain evidence="2">ATCC 64411 / 73-15</strain>
    </source>
</reference>
<dbReference type="OrthoDB" id="3938867at2759"/>
<evidence type="ECO:0000313" key="3">
    <source>
        <dbReference type="Proteomes" id="UP000011715"/>
    </source>
</evidence>
<dbReference type="eggNOG" id="ENOG502SSGU">
    <property type="taxonomic scope" value="Eukaryota"/>
</dbReference>
<reference evidence="3" key="2">
    <citation type="submission" date="2010-05" db="EMBL/GenBank/DDBJ databases">
        <title>The genome sequence of Magnaporthe poae strain ATCC 64411.</title>
        <authorList>
            <person name="Ma L.-J."/>
            <person name="Dead R."/>
            <person name="Young S."/>
            <person name="Zeng Q."/>
            <person name="Koehrsen M."/>
            <person name="Alvarado L."/>
            <person name="Berlin A."/>
            <person name="Chapman S.B."/>
            <person name="Chen Z."/>
            <person name="Freedman E."/>
            <person name="Gellesch M."/>
            <person name="Goldberg J."/>
            <person name="Griggs A."/>
            <person name="Gujja S."/>
            <person name="Heilman E.R."/>
            <person name="Heiman D."/>
            <person name="Hepburn T."/>
            <person name="Howarth C."/>
            <person name="Jen D."/>
            <person name="Larson L."/>
            <person name="Mehta T."/>
            <person name="Neiman D."/>
            <person name="Pearson M."/>
            <person name="Roberts A."/>
            <person name="Saif S."/>
            <person name="Shea T."/>
            <person name="Shenoy N."/>
            <person name="Sisk P."/>
            <person name="Stolte C."/>
            <person name="Sykes S."/>
            <person name="Walk T."/>
            <person name="White J."/>
            <person name="Yandava C."/>
            <person name="Haas B."/>
            <person name="Nusbaum C."/>
            <person name="Birren B."/>
        </authorList>
    </citation>
    <scope>NUCLEOTIDE SEQUENCE [LARGE SCALE GENOMIC DNA]</scope>
    <source>
        <strain evidence="3">ATCC 64411 / 73-15</strain>
    </source>
</reference>
<keyword evidence="3" id="KW-1185">Reference proteome</keyword>
<dbReference type="EMBL" id="GL876976">
    <property type="protein sequence ID" value="KLU91117.1"/>
    <property type="molecule type" value="Genomic_DNA"/>
</dbReference>
<evidence type="ECO:0000313" key="1">
    <source>
        <dbReference type="EMBL" id="KLU91117.1"/>
    </source>
</evidence>
<evidence type="ECO:0000313" key="2">
    <source>
        <dbReference type="EnsemblFungi" id="MAPG_09640T0"/>
    </source>
</evidence>
<name>A0A0C4EAH0_MAGP6</name>
<dbReference type="EMBL" id="ADBL01002466">
    <property type="status" value="NOT_ANNOTATED_CDS"/>
    <property type="molecule type" value="Genomic_DNA"/>
</dbReference>
<accession>A0A0C4EAH0</accession>
<proteinExistence type="predicted"/>
<sequence length="835" mass="92865">MGTRGLWGFKHRGKYYLFENGYNSDQLGVTLALMVPRDPDELREWLVTTRRDLTGLAQRLEQAWTVSIDSPAETKHFRSIAGAETLCFAPGHVRPGGGVYPEPAYVIDLDSQTLVFNNDNVCHFHLDKLPDVKTLVSLTQPANRYWLGLDPEPADACITTDVAMLPPIADDMSAEVEYAALEPLPMPEITMLDDKTEALVSTMGNIHQFVCNVYSFAITQALETCSAESHLFRELCYLFLGVACCSPERLRLANVISDACSKHSPRMDRDLAWNLCLKYGILSSGGSGDLVSTFLSDYHEAGKAPGSAPPDTSYWVGPVLVRLECDLSCRTRFRAAISAAAHRGRAEKQEFRAVVFSLRHFVLIHVSPLGVRHSKRHHLLIGPPHVGASDDDMLSPPSAAMDLLDHGGPGDQDWSVDETCDGFRALARFMILSSSEINRSLDEFSLGEPLELIRRAEGEADVLQGDGIGRGESFYRLWAGRPEEPEKDHVCCIVVLAAGSKTSTASFLAVPVPCEPVPPRPVATITVPEPVLAHAEWSRNMLNRLGWLHVTNEGPFIAQWRRWVESDHTNWALLDALLASPDGHLIPRHVPNLVVFYGLVFFLPSGIAGSGGSLYSYANYLGQARPGQLARQSLESHVQIVRRSEGRTSSIYFVALYRPASDDSVEGWARAEKEARKQAELEYIREAFRLWIDKKDTTTHDLAVYIIVGTKLKVLHVTKHPQVPTMDQAPPDPGQSLEKSSCYIEDPFWRPWEGTSISPRDLRAQLEFGPVDAMFQNREGAVDEHLGHLQPRPFDVQDIDDRPAIDAALAWTQMLANSRGQRLFEQFAAPHPYHM</sequence>
<organism evidence="2 3">
    <name type="scientific">Magnaporthiopsis poae (strain ATCC 64411 / 73-15)</name>
    <name type="common">Kentucky bluegrass fungus</name>
    <name type="synonym">Magnaporthe poae</name>
    <dbReference type="NCBI Taxonomy" id="644358"/>
    <lineage>
        <taxon>Eukaryota</taxon>
        <taxon>Fungi</taxon>
        <taxon>Dikarya</taxon>
        <taxon>Ascomycota</taxon>
        <taxon>Pezizomycotina</taxon>
        <taxon>Sordariomycetes</taxon>
        <taxon>Sordariomycetidae</taxon>
        <taxon>Magnaporthales</taxon>
        <taxon>Magnaporthaceae</taxon>
        <taxon>Magnaporthiopsis</taxon>
    </lineage>
</organism>
<reference evidence="2" key="5">
    <citation type="submission" date="2015-06" db="UniProtKB">
        <authorList>
            <consortium name="EnsemblFungi"/>
        </authorList>
    </citation>
    <scope>IDENTIFICATION</scope>
    <source>
        <strain evidence="2">ATCC 64411</strain>
    </source>
</reference>
<dbReference type="AlphaFoldDB" id="A0A0C4EAH0"/>
<reference evidence="1" key="1">
    <citation type="submission" date="2010-05" db="EMBL/GenBank/DDBJ databases">
        <title>The Genome Sequence of Magnaporthe poae strain ATCC 64411.</title>
        <authorList>
            <consortium name="The Broad Institute Genome Sequencing Platform"/>
            <consortium name="Broad Institute Genome Sequencing Center for Infectious Disease"/>
            <person name="Ma L.-J."/>
            <person name="Dead R."/>
            <person name="Young S."/>
            <person name="Zeng Q."/>
            <person name="Koehrsen M."/>
            <person name="Alvarado L."/>
            <person name="Berlin A."/>
            <person name="Chapman S.B."/>
            <person name="Chen Z."/>
            <person name="Freedman E."/>
            <person name="Gellesch M."/>
            <person name="Goldberg J."/>
            <person name="Griggs A."/>
            <person name="Gujja S."/>
            <person name="Heilman E.R."/>
            <person name="Heiman D."/>
            <person name="Hepburn T."/>
            <person name="Howarth C."/>
            <person name="Jen D."/>
            <person name="Larson L."/>
            <person name="Mehta T."/>
            <person name="Neiman D."/>
            <person name="Pearson M."/>
            <person name="Roberts A."/>
            <person name="Saif S."/>
            <person name="Shea T."/>
            <person name="Shenoy N."/>
            <person name="Sisk P."/>
            <person name="Stolte C."/>
            <person name="Sykes S."/>
            <person name="Walk T."/>
            <person name="White J."/>
            <person name="Yandava C."/>
            <person name="Haas B."/>
            <person name="Nusbaum C."/>
            <person name="Birren B."/>
        </authorList>
    </citation>
    <scope>NUCLEOTIDE SEQUENCE</scope>
    <source>
        <strain evidence="1">ATCC 64411</strain>
    </source>
</reference>